<dbReference type="AlphaFoldDB" id="A0A328B3K9"/>
<comment type="caution">
    <text evidence="1">The sequence shown here is derived from an EMBL/GenBank/DDBJ whole genome shotgun (WGS) entry which is preliminary data.</text>
</comment>
<organism evidence="1 2">
    <name type="scientific">Phenylobacterium hankyongense</name>
    <dbReference type="NCBI Taxonomy" id="1813876"/>
    <lineage>
        <taxon>Bacteria</taxon>
        <taxon>Pseudomonadati</taxon>
        <taxon>Pseudomonadota</taxon>
        <taxon>Alphaproteobacteria</taxon>
        <taxon>Caulobacterales</taxon>
        <taxon>Caulobacteraceae</taxon>
        <taxon>Phenylobacterium</taxon>
    </lineage>
</organism>
<sequence length="74" mass="8196">MSLIEKIPEMSDEEVVNLLTNARRLQAQGDEKQQAAAAELLPTLEEVADQRRTARLEATQAKRAAARRPKKVAA</sequence>
<gene>
    <name evidence="1" type="ORF">DJ021_12180</name>
</gene>
<dbReference type="EMBL" id="QFYP01000001">
    <property type="protein sequence ID" value="RAK60506.1"/>
    <property type="molecule type" value="Genomic_DNA"/>
</dbReference>
<dbReference type="Proteomes" id="UP000249842">
    <property type="component" value="Unassembled WGS sequence"/>
</dbReference>
<evidence type="ECO:0000313" key="2">
    <source>
        <dbReference type="Proteomes" id="UP000249842"/>
    </source>
</evidence>
<protein>
    <submittedName>
        <fullName evidence="1">Uncharacterized protein</fullName>
    </submittedName>
</protein>
<dbReference type="RefSeq" id="WP_111457799.1">
    <property type="nucleotide sequence ID" value="NZ_QFYP01000001.1"/>
</dbReference>
<reference evidence="2" key="1">
    <citation type="submission" date="2018-05" db="EMBL/GenBank/DDBJ databases">
        <authorList>
            <person name="Li X."/>
        </authorList>
    </citation>
    <scope>NUCLEOTIDE SEQUENCE [LARGE SCALE GENOMIC DNA]</scope>
    <source>
        <strain evidence="2">HKS-05</strain>
    </source>
</reference>
<name>A0A328B3K9_9CAUL</name>
<keyword evidence="2" id="KW-1185">Reference proteome</keyword>
<accession>A0A328B3K9</accession>
<proteinExistence type="predicted"/>
<dbReference type="OrthoDB" id="7193042at2"/>
<evidence type="ECO:0000313" key="1">
    <source>
        <dbReference type="EMBL" id="RAK60506.1"/>
    </source>
</evidence>